<keyword evidence="8" id="KW-0472">Membrane</keyword>
<feature type="region of interest" description="Disordered" evidence="11">
    <location>
        <begin position="277"/>
        <end position="303"/>
    </location>
</feature>
<dbReference type="InterPro" id="IPR041681">
    <property type="entry name" value="PH_9"/>
</dbReference>
<dbReference type="Proteomes" id="UP000252139">
    <property type="component" value="Unassembled WGS sequence"/>
</dbReference>
<feature type="compositionally biased region" description="Low complexity" evidence="11">
    <location>
        <begin position="593"/>
        <end position="617"/>
    </location>
</feature>
<evidence type="ECO:0000256" key="9">
    <source>
        <dbReference type="ARBA" id="ARBA00025191"/>
    </source>
</evidence>
<proteinExistence type="inferred from homology"/>
<keyword evidence="10" id="KW-0175">Coiled coil</keyword>
<dbReference type="Gene3D" id="2.30.29.30">
    <property type="entry name" value="Pleckstrin-homology domain (PH domain)/Phosphotyrosine-binding domain (PTB)"/>
    <property type="match status" value="1"/>
</dbReference>
<dbReference type="EMBL" id="PJQL01000616">
    <property type="protein sequence ID" value="RCH94114.1"/>
    <property type="molecule type" value="Genomic_DNA"/>
</dbReference>
<feature type="coiled-coil region" evidence="10">
    <location>
        <begin position="428"/>
        <end position="459"/>
    </location>
</feature>
<organism evidence="14 15">
    <name type="scientific">Rhizopus azygosporus</name>
    <name type="common">Rhizopus microsporus var. azygosporus</name>
    <dbReference type="NCBI Taxonomy" id="86630"/>
    <lineage>
        <taxon>Eukaryota</taxon>
        <taxon>Fungi</taxon>
        <taxon>Fungi incertae sedis</taxon>
        <taxon>Mucoromycota</taxon>
        <taxon>Mucoromycotina</taxon>
        <taxon>Mucoromycetes</taxon>
        <taxon>Mucorales</taxon>
        <taxon>Mucorineae</taxon>
        <taxon>Rhizopodaceae</taxon>
        <taxon>Rhizopus</taxon>
    </lineage>
</organism>
<comment type="caution">
    <text evidence="14">The sequence shown here is derived from an EMBL/GenBank/DDBJ whole genome shotgun (WGS) entry which is preliminary data.</text>
</comment>
<dbReference type="Gene3D" id="1.10.1000.11">
    <property type="entry name" value="Arf Nucleotide-binding Site Opener,domain 2"/>
    <property type="match status" value="1"/>
</dbReference>
<dbReference type="OrthoDB" id="17678at2759"/>
<evidence type="ECO:0000256" key="7">
    <source>
        <dbReference type="ARBA" id="ARBA00023128"/>
    </source>
</evidence>
<feature type="compositionally biased region" description="Polar residues" evidence="11">
    <location>
        <begin position="288"/>
        <end position="303"/>
    </location>
</feature>
<protein>
    <submittedName>
        <fullName evidence="14">Mitochondrial distribution and morphology protein 31, mitochondrial</fullName>
    </submittedName>
</protein>
<dbReference type="InterPro" id="IPR035999">
    <property type="entry name" value="Sec7_dom_sf"/>
</dbReference>
<dbReference type="InterPro" id="IPR011993">
    <property type="entry name" value="PH-like_dom_sf"/>
</dbReference>
<comment type="similarity">
    <text evidence="2">Belongs to the MDM31/MDM32 family.</text>
</comment>
<dbReference type="GO" id="GO:0032012">
    <property type="term" value="P:regulation of ARF protein signal transduction"/>
    <property type="evidence" value="ECO:0007669"/>
    <property type="project" value="InterPro"/>
</dbReference>
<evidence type="ECO:0000256" key="5">
    <source>
        <dbReference type="ARBA" id="ARBA00022946"/>
    </source>
</evidence>
<keyword evidence="3" id="KW-0812">Transmembrane</keyword>
<dbReference type="Pfam" id="PF01369">
    <property type="entry name" value="Sec7"/>
    <property type="match status" value="1"/>
</dbReference>
<comment type="function">
    <text evidence="9">Involved in the organization of the mitochondrial membranes and the global structure of the mitochondria. Also required for mitochondrial distribution and mobility as well as for the maintenance of mitochondrial DNA nucleoids structures.</text>
</comment>
<dbReference type="SUPFAM" id="SSF50729">
    <property type="entry name" value="PH domain-like"/>
    <property type="match status" value="1"/>
</dbReference>
<dbReference type="GO" id="GO:0005085">
    <property type="term" value="F:guanyl-nucleotide exchange factor activity"/>
    <property type="evidence" value="ECO:0007669"/>
    <property type="project" value="InterPro"/>
</dbReference>
<dbReference type="Pfam" id="PF08118">
    <property type="entry name" value="MDM31_MDM32"/>
    <property type="match status" value="1"/>
</dbReference>
<evidence type="ECO:0000256" key="8">
    <source>
        <dbReference type="ARBA" id="ARBA00023136"/>
    </source>
</evidence>
<dbReference type="PANTHER" id="PTHR31068:SF0">
    <property type="entry name" value="MITOCHONDRIAL DISTRIBUTION AND MORPHOLOGY PROTEIN 31"/>
    <property type="match status" value="1"/>
</dbReference>
<feature type="region of interest" description="Disordered" evidence="11">
    <location>
        <begin position="550"/>
        <end position="695"/>
    </location>
</feature>
<feature type="domain" description="SEC7" evidence="13">
    <location>
        <begin position="14"/>
        <end position="116"/>
    </location>
</feature>
<evidence type="ECO:0000256" key="1">
    <source>
        <dbReference type="ARBA" id="ARBA00004273"/>
    </source>
</evidence>
<dbReference type="SMART" id="SM00233">
    <property type="entry name" value="PH"/>
    <property type="match status" value="1"/>
</dbReference>
<evidence type="ECO:0000256" key="2">
    <source>
        <dbReference type="ARBA" id="ARBA00005687"/>
    </source>
</evidence>
<evidence type="ECO:0000256" key="6">
    <source>
        <dbReference type="ARBA" id="ARBA00022989"/>
    </source>
</evidence>
<keyword evidence="15" id="KW-1185">Reference proteome</keyword>
<dbReference type="InterPro" id="IPR001849">
    <property type="entry name" value="PH_domain"/>
</dbReference>
<keyword evidence="4" id="KW-0999">Mitochondrion inner membrane</keyword>
<feature type="compositionally biased region" description="Basic and acidic residues" evidence="11">
    <location>
        <begin position="641"/>
        <end position="651"/>
    </location>
</feature>
<feature type="domain" description="PH" evidence="12">
    <location>
        <begin position="225"/>
        <end position="401"/>
    </location>
</feature>
<dbReference type="PROSITE" id="PS50003">
    <property type="entry name" value="PH_DOMAIN"/>
    <property type="match status" value="1"/>
</dbReference>
<keyword evidence="6" id="KW-1133">Transmembrane helix</keyword>
<dbReference type="InterPro" id="IPR023394">
    <property type="entry name" value="Sec7_C_sf"/>
</dbReference>
<dbReference type="PROSITE" id="PS50190">
    <property type="entry name" value="SEC7"/>
    <property type="match status" value="1"/>
</dbReference>
<dbReference type="GO" id="GO:0000001">
    <property type="term" value="P:mitochondrion inheritance"/>
    <property type="evidence" value="ECO:0007669"/>
    <property type="project" value="InterPro"/>
</dbReference>
<accession>A0A367JVV7</accession>
<dbReference type="GO" id="GO:0007005">
    <property type="term" value="P:mitochondrion organization"/>
    <property type="evidence" value="ECO:0007669"/>
    <property type="project" value="InterPro"/>
</dbReference>
<keyword evidence="5" id="KW-0809">Transit peptide</keyword>
<dbReference type="InterPro" id="IPR000904">
    <property type="entry name" value="Sec7_dom"/>
</dbReference>
<keyword evidence="7" id="KW-0496">Mitochondrion</keyword>
<feature type="compositionally biased region" description="Polar residues" evidence="11">
    <location>
        <begin position="657"/>
        <end position="676"/>
    </location>
</feature>
<dbReference type="SUPFAM" id="SSF48425">
    <property type="entry name" value="Sec7 domain"/>
    <property type="match status" value="1"/>
</dbReference>
<dbReference type="Pfam" id="PF15410">
    <property type="entry name" value="PH_9"/>
    <property type="match status" value="1"/>
</dbReference>
<dbReference type="STRING" id="86630.A0A367JVV7"/>
<gene>
    <name evidence="14" type="primary">MDM31_2</name>
    <name evidence="14" type="ORF">CU097_010776</name>
</gene>
<feature type="compositionally biased region" description="Low complexity" evidence="11">
    <location>
        <begin position="551"/>
        <end position="583"/>
    </location>
</feature>
<name>A0A367JVV7_RHIAZ</name>
<evidence type="ECO:0000256" key="10">
    <source>
        <dbReference type="SAM" id="Coils"/>
    </source>
</evidence>
<evidence type="ECO:0000259" key="13">
    <source>
        <dbReference type="PROSITE" id="PS50190"/>
    </source>
</evidence>
<evidence type="ECO:0000313" key="15">
    <source>
        <dbReference type="Proteomes" id="UP000252139"/>
    </source>
</evidence>
<comment type="subcellular location">
    <subcellularLocation>
        <location evidence="1">Mitochondrion inner membrane</location>
    </subcellularLocation>
</comment>
<feature type="compositionally biased region" description="Polar residues" evidence="11">
    <location>
        <begin position="618"/>
        <end position="628"/>
    </location>
</feature>
<reference evidence="14 15" key="1">
    <citation type="journal article" date="2018" name="G3 (Bethesda)">
        <title>Phylogenetic and Phylogenomic Definition of Rhizopus Species.</title>
        <authorList>
            <person name="Gryganskyi A.P."/>
            <person name="Golan J."/>
            <person name="Dolatabadi S."/>
            <person name="Mondo S."/>
            <person name="Robb S."/>
            <person name="Idnurm A."/>
            <person name="Muszewska A."/>
            <person name="Steczkiewicz K."/>
            <person name="Masonjones S."/>
            <person name="Liao H.L."/>
            <person name="Gajdeczka M.T."/>
            <person name="Anike F."/>
            <person name="Vuek A."/>
            <person name="Anishchenko I.M."/>
            <person name="Voigt K."/>
            <person name="de Hoog G.S."/>
            <person name="Smith M.E."/>
            <person name="Heitman J."/>
            <person name="Vilgalys R."/>
            <person name="Stajich J.E."/>
        </authorList>
    </citation>
    <scope>NUCLEOTIDE SEQUENCE [LARGE SCALE GENOMIC DNA]</scope>
    <source>
        <strain evidence="14 15">CBS 357.93</strain>
    </source>
</reference>
<evidence type="ECO:0000313" key="14">
    <source>
        <dbReference type="EMBL" id="RCH94114.1"/>
    </source>
</evidence>
<evidence type="ECO:0000256" key="4">
    <source>
        <dbReference type="ARBA" id="ARBA00022792"/>
    </source>
</evidence>
<sequence>MAGPSEENEFRHQVQQFDFCGESIDTSLRKLLAKVQLPKEAQQIDRAMEDFATRYYEYVAYAVAFSILLLHTDAHNKNVKQKMDKDTFIRRTKIIEGGEGVPAEILDIMYDNIVISEFTYAKDITTRPERSNSWFSKLISDSTTVASTNSTSNHTNTQPTSFADLAPKLEQLMPAENTFNYKRNILKPIPIMDIHFSLLTAKSLCLAGVRSRHGNNSNNNTFTIRVTKAGMLDRKHDLMHGGRKATARSWRPFGVILSGSQLIFFSDLSSYQQWLEEEEHTSKKPPRRNSSVPHSVSSMTESASNLSINNATVTSMTSLYSNSNMSTIPPLTTPTLSTPNTYLRPVQIISLSYAVCIHDEAYTKYPHVFRLITGDGQHFLLRASSDEDMDDWMLKINYASALKTTGARIRPFKRRSNDSTGPIDVKYSLEQQKREEEAKEKVQELSDRIEEQIRILDRELQLRRNLMVLAPVQKSTKDRLVAFAEMVGKRIRTKRIELQRLECYRDYLEAELVWCASSQQQSRKVSLATSSYKTTNGRTESFRKLSNLVFTPPSASTSTTSSSSTSTHISHPVSMHSHTPSSSKSDEDDPVGNNSNSSRSNSTSTSTSTTSSSGNNSINQASDTQDIQISFPKLRISINDAPERSAEMDRVMRRRSQSNPILPNKQKLTLLQPPSRNQRERSGSEASPVRAEDDDSMSVIIINDTEGTDSSLPSTPMPLSFLLRRYVSRSPHRLYLHTKKRKNFIFAPIIAYNFDYNCRHEVAATTPNMSLMSELCKNNNKIWLQPARQFHSSCIRQTQQQQQQRHVTKAELLAQARGFFERLKIRIKYPLMRQIRPWTLNDATALFSWLFLGHTVWLLVGTTSFVSLILWTANSLQFQEWIAYRIGKYLTSATGATVVFESAIVPNWKDGKIRFNHVRIYRMPRSELEKFERHAALTNIGQAIPEEEQQKKVVVNEEDDPLAGVELADDEKDNEVLKKWMWYNLVIDRVEVTLSLIRWLDGKGLVQSADIQGVRGVVDRRHVRWDPDEPYDPVAARHKYTPGDFELEKFTIEDLLITVYQPNGFRPYPVSIFHAQLDRFRKQWLFYDILCATTITGSFDKCLFSVHSPQLEKSVLEQSGHIDFPTSGFRSHDIYHYYPFKGQDPNGVVVGGETEKFGVLTDDDMKKQGYKRKSRLRIDGVKIDHLNRGVEGPPGWITSGTVDICADIYIPQEAAEADSTELLRQLVYELTDSIDLPQPVILGAGNGELVVGGKQRESRKKPKEEDMNNKKFIMDVDFRFKDTKASVPLKTPELSYLNSAMVRPVVGYISRNKAIVPIKVRVVMDLSNFDGSWTVYDSTLAERLGEKLGQGFVDLTLDQQERNRRLKRIGFWSIKEMSRNLLYIHDMMRGTSRGFWSYLGTGTY</sequence>
<dbReference type="GO" id="GO:0005743">
    <property type="term" value="C:mitochondrial inner membrane"/>
    <property type="evidence" value="ECO:0007669"/>
    <property type="project" value="UniProtKB-SubCell"/>
</dbReference>
<evidence type="ECO:0000256" key="3">
    <source>
        <dbReference type="ARBA" id="ARBA00022692"/>
    </source>
</evidence>
<evidence type="ECO:0000256" key="11">
    <source>
        <dbReference type="SAM" id="MobiDB-lite"/>
    </source>
</evidence>
<dbReference type="PANTHER" id="PTHR31068">
    <property type="entry name" value="MITOCHONDRIAL DISTRIBUTION AND MORPHOLOGY PROTEIN 31"/>
    <property type="match status" value="1"/>
</dbReference>
<evidence type="ECO:0000259" key="12">
    <source>
        <dbReference type="PROSITE" id="PS50003"/>
    </source>
</evidence>
<dbReference type="SMART" id="SM00222">
    <property type="entry name" value="Sec7"/>
    <property type="match status" value="1"/>
</dbReference>
<dbReference type="InterPro" id="IPR012571">
    <property type="entry name" value="Mdm31/Mdm32"/>
</dbReference>